<dbReference type="PANTHER" id="PTHR43540">
    <property type="entry name" value="PEROXYUREIDOACRYLATE/UREIDOACRYLATE AMIDOHYDROLASE-RELATED"/>
    <property type="match status" value="1"/>
</dbReference>
<protein>
    <submittedName>
        <fullName evidence="3">Isochorismatase family protein</fullName>
    </submittedName>
</protein>
<gene>
    <name evidence="3" type="ORF">ACFQS1_27605</name>
</gene>
<dbReference type="Gene3D" id="3.40.50.850">
    <property type="entry name" value="Isochorismatase-like"/>
    <property type="match status" value="1"/>
</dbReference>
<dbReference type="EMBL" id="JBHTBJ010000025">
    <property type="protein sequence ID" value="MFC7277771.1"/>
    <property type="molecule type" value="Genomic_DNA"/>
</dbReference>
<dbReference type="InterPro" id="IPR050272">
    <property type="entry name" value="Isochorismatase-like_hydrls"/>
</dbReference>
<dbReference type="SUPFAM" id="SSF52499">
    <property type="entry name" value="Isochorismatase-like hydrolases"/>
    <property type="match status" value="1"/>
</dbReference>
<dbReference type="PANTHER" id="PTHR43540:SF1">
    <property type="entry name" value="ISOCHORISMATASE HYDROLASE"/>
    <property type="match status" value="1"/>
</dbReference>
<name>A0ABW2HYC4_9ACTN</name>
<dbReference type="InterPro" id="IPR036380">
    <property type="entry name" value="Isochorismatase-like_sf"/>
</dbReference>
<keyword evidence="4" id="KW-1185">Reference proteome</keyword>
<evidence type="ECO:0000256" key="1">
    <source>
        <dbReference type="ARBA" id="ARBA00022801"/>
    </source>
</evidence>
<dbReference type="Proteomes" id="UP001596548">
    <property type="component" value="Unassembled WGS sequence"/>
</dbReference>
<dbReference type="PRINTS" id="PR01398">
    <property type="entry name" value="ISCHRISMTASE"/>
</dbReference>
<keyword evidence="1" id="KW-0378">Hydrolase</keyword>
<evidence type="ECO:0000313" key="3">
    <source>
        <dbReference type="EMBL" id="MFC7277771.1"/>
    </source>
</evidence>
<comment type="caution">
    <text evidence="3">The sequence shown here is derived from an EMBL/GenBank/DDBJ whole genome shotgun (WGS) entry which is preliminary data.</text>
</comment>
<reference evidence="4" key="1">
    <citation type="journal article" date="2019" name="Int. J. Syst. Evol. Microbiol.">
        <title>The Global Catalogue of Microorganisms (GCM) 10K type strain sequencing project: providing services to taxonomists for standard genome sequencing and annotation.</title>
        <authorList>
            <consortium name="The Broad Institute Genomics Platform"/>
            <consortium name="The Broad Institute Genome Sequencing Center for Infectious Disease"/>
            <person name="Wu L."/>
            <person name="Ma J."/>
        </authorList>
    </citation>
    <scope>NUCLEOTIDE SEQUENCE [LARGE SCALE GENOMIC DNA]</scope>
    <source>
        <strain evidence="4">XZYJT-10</strain>
    </source>
</reference>
<dbReference type="InterPro" id="IPR000868">
    <property type="entry name" value="Isochorismatase-like_dom"/>
</dbReference>
<accession>A0ABW2HYC4</accession>
<evidence type="ECO:0000313" key="4">
    <source>
        <dbReference type="Proteomes" id="UP001596548"/>
    </source>
</evidence>
<evidence type="ECO:0000259" key="2">
    <source>
        <dbReference type="Pfam" id="PF00857"/>
    </source>
</evidence>
<dbReference type="InterPro" id="IPR016291">
    <property type="entry name" value="Isochorismatase"/>
</dbReference>
<proteinExistence type="predicted"/>
<dbReference type="RefSeq" id="WP_378973793.1">
    <property type="nucleotide sequence ID" value="NZ_JBHTBJ010000025.1"/>
</dbReference>
<feature type="domain" description="Isochorismatase-like" evidence="2">
    <location>
        <begin position="24"/>
        <end position="195"/>
    </location>
</feature>
<organism evidence="3 4">
    <name type="scientific">Paractinoplanes rhizophilus</name>
    <dbReference type="NCBI Taxonomy" id="1416877"/>
    <lineage>
        <taxon>Bacteria</taxon>
        <taxon>Bacillati</taxon>
        <taxon>Actinomycetota</taxon>
        <taxon>Actinomycetes</taxon>
        <taxon>Micromonosporales</taxon>
        <taxon>Micromonosporaceae</taxon>
        <taxon>Paractinoplanes</taxon>
    </lineage>
</organism>
<dbReference type="Pfam" id="PF00857">
    <property type="entry name" value="Isochorismatase"/>
    <property type="match status" value="1"/>
</dbReference>
<sequence>MSELDANYAAAGFHAALDPGTRPALLLVDMVRAYLEPESPLYAAVESTLAPAAAVLAAARAAGIPVVYTQVRYAEDGRDGGIFFRKVPALAVFAGDHDLGRIAPEVAPEPGDTIVVKQYASAFFGTSLSSTLTALRIDTVIVMGYSTSGCVRASAVDALQFGFIPLVVRDAVGDRHPDPHHANLFDLAAKYADVWQSHRVVDYLSTLPKE</sequence>